<evidence type="ECO:0000256" key="3">
    <source>
        <dbReference type="ARBA" id="ARBA00022989"/>
    </source>
</evidence>
<feature type="transmembrane region" description="Helical" evidence="5">
    <location>
        <begin position="176"/>
        <end position="205"/>
    </location>
</feature>
<dbReference type="GO" id="GO:0032259">
    <property type="term" value="P:methylation"/>
    <property type="evidence" value="ECO:0007669"/>
    <property type="project" value="UniProtKB-KW"/>
</dbReference>
<dbReference type="Proteomes" id="UP000559256">
    <property type="component" value="Unassembled WGS sequence"/>
</dbReference>
<dbReference type="PANTHER" id="PTHR12714:SF9">
    <property type="entry name" value="PROTEIN-S-ISOPRENYLCYSTEINE O-METHYLTRANSFERASE"/>
    <property type="match status" value="1"/>
</dbReference>
<dbReference type="Pfam" id="PF04140">
    <property type="entry name" value="ICMT"/>
    <property type="match status" value="1"/>
</dbReference>
<comment type="caution">
    <text evidence="7">The sequence shown here is derived from an EMBL/GenBank/DDBJ whole genome shotgun (WGS) entry which is preliminary data.</text>
</comment>
<keyword evidence="8" id="KW-1185">Reference proteome</keyword>
<comment type="caution">
    <text evidence="5">Lacks conserved residue(s) required for the propagation of feature annotation.</text>
</comment>
<feature type="transmembrane region" description="Helical" evidence="5">
    <location>
        <begin position="86"/>
        <end position="104"/>
    </location>
</feature>
<dbReference type="OrthoDB" id="422086at2759"/>
<accession>A0A8H5C4R7</accession>
<dbReference type="Gene3D" id="1.20.120.1630">
    <property type="match status" value="1"/>
</dbReference>
<keyword evidence="5" id="KW-0256">Endoplasmic reticulum</keyword>
<keyword evidence="5" id="KW-0489">Methyltransferase</keyword>
<evidence type="ECO:0000256" key="2">
    <source>
        <dbReference type="ARBA" id="ARBA00022692"/>
    </source>
</evidence>
<comment type="similarity">
    <text evidence="5">Belongs to the class VI-like SAM-binding methyltransferase superfamily. Isoprenylcysteine carboxyl methyltransferase family.</text>
</comment>
<keyword evidence="3 5" id="KW-1133">Transmembrane helix</keyword>
<gene>
    <name evidence="7" type="ORF">D9758_016066</name>
</gene>
<sequence length="238" mass="26627">MLAFFVKPLCLIVASVSIWVVWTAPNSAARDDEIAVKEFKPLGVTTSGTNLAKRVPAFTFLLEALLIIIQDFSRVPSPIPVTGHPSLQVFFGALFLFLAATIRYRCYAEMGRHFTYEISLLKEHKLIATGPYALVRHPSYTGILFATSGIALIWGAEGSCVKSLLEVLMREEELSGWMRIVGMLSAAILGAFIAWVCSFVIVVMARMKKEDELMKKNFGEEWVEWEKKVPWKLLPGII</sequence>
<keyword evidence="4 5" id="KW-0472">Membrane</keyword>
<evidence type="ECO:0000313" key="7">
    <source>
        <dbReference type="EMBL" id="KAF5334103.1"/>
    </source>
</evidence>
<comment type="catalytic activity">
    <reaction evidence="5">
        <text>[protein]-C-terminal S-[(2E,6E)-farnesyl]-L-cysteine + S-adenosyl-L-methionine = [protein]-C-terminal S-[(2E,6E)-farnesyl]-L-cysteine methyl ester + S-adenosyl-L-homocysteine</text>
        <dbReference type="Rhea" id="RHEA:21672"/>
        <dbReference type="Rhea" id="RHEA-COMP:12125"/>
        <dbReference type="Rhea" id="RHEA-COMP:12126"/>
        <dbReference type="ChEBI" id="CHEBI:57856"/>
        <dbReference type="ChEBI" id="CHEBI:59789"/>
        <dbReference type="ChEBI" id="CHEBI:90510"/>
        <dbReference type="ChEBI" id="CHEBI:90511"/>
        <dbReference type="EC" id="2.1.1.100"/>
    </reaction>
</comment>
<feature type="transmembrane region" description="Helical" evidence="5">
    <location>
        <begin position="139"/>
        <end position="156"/>
    </location>
</feature>
<dbReference type="EMBL" id="JAACJM010000269">
    <property type="protein sequence ID" value="KAF5334103.1"/>
    <property type="molecule type" value="Genomic_DNA"/>
</dbReference>
<reference evidence="7 8" key="1">
    <citation type="journal article" date="2020" name="ISME J.">
        <title>Uncovering the hidden diversity of litter-decomposition mechanisms in mushroom-forming fungi.</title>
        <authorList>
            <person name="Floudas D."/>
            <person name="Bentzer J."/>
            <person name="Ahren D."/>
            <person name="Johansson T."/>
            <person name="Persson P."/>
            <person name="Tunlid A."/>
        </authorList>
    </citation>
    <scope>NUCLEOTIDE SEQUENCE [LARGE SCALE GENOMIC DNA]</scope>
    <source>
        <strain evidence="7 8">CBS 291.85</strain>
    </source>
</reference>
<feature type="signal peptide" evidence="6">
    <location>
        <begin position="1"/>
        <end position="23"/>
    </location>
</feature>
<dbReference type="PANTHER" id="PTHR12714">
    <property type="entry name" value="PROTEIN-S ISOPRENYLCYSTEINE O-METHYLTRANSFERASE"/>
    <property type="match status" value="1"/>
</dbReference>
<evidence type="ECO:0000256" key="4">
    <source>
        <dbReference type="ARBA" id="ARBA00023136"/>
    </source>
</evidence>
<keyword evidence="5" id="KW-0808">Transferase</keyword>
<dbReference type="GO" id="GO:0005789">
    <property type="term" value="C:endoplasmic reticulum membrane"/>
    <property type="evidence" value="ECO:0007669"/>
    <property type="project" value="UniProtKB-SubCell"/>
</dbReference>
<keyword evidence="6" id="KW-0732">Signal</keyword>
<protein>
    <recommendedName>
        <fullName evidence="5">Protein-S-isoprenylcysteine O-methyltransferase</fullName>
        <ecNumber evidence="5">2.1.1.100</ecNumber>
    </recommendedName>
</protein>
<evidence type="ECO:0000256" key="6">
    <source>
        <dbReference type="SAM" id="SignalP"/>
    </source>
</evidence>
<name>A0A8H5C4R7_9AGAR</name>
<evidence type="ECO:0000256" key="1">
    <source>
        <dbReference type="ARBA" id="ARBA00004141"/>
    </source>
</evidence>
<organism evidence="7 8">
    <name type="scientific">Tetrapyrgos nigripes</name>
    <dbReference type="NCBI Taxonomy" id="182062"/>
    <lineage>
        <taxon>Eukaryota</taxon>
        <taxon>Fungi</taxon>
        <taxon>Dikarya</taxon>
        <taxon>Basidiomycota</taxon>
        <taxon>Agaricomycotina</taxon>
        <taxon>Agaricomycetes</taxon>
        <taxon>Agaricomycetidae</taxon>
        <taxon>Agaricales</taxon>
        <taxon>Marasmiineae</taxon>
        <taxon>Marasmiaceae</taxon>
        <taxon>Tetrapyrgos</taxon>
    </lineage>
</organism>
<keyword evidence="2 5" id="KW-0812">Transmembrane</keyword>
<dbReference type="AlphaFoldDB" id="A0A8H5C4R7"/>
<dbReference type="GO" id="GO:0004671">
    <property type="term" value="F:protein C-terminal S-isoprenylcysteine carboxyl O-methyltransferase activity"/>
    <property type="evidence" value="ECO:0007669"/>
    <property type="project" value="UniProtKB-EC"/>
</dbReference>
<feature type="chain" id="PRO_5034038086" description="Protein-S-isoprenylcysteine O-methyltransferase" evidence="6">
    <location>
        <begin position="24"/>
        <end position="238"/>
    </location>
</feature>
<comment type="subcellular location">
    <subcellularLocation>
        <location evidence="5">Endoplasmic reticulum membrane</location>
        <topology evidence="5">Multi-pass membrane protein</topology>
    </subcellularLocation>
    <subcellularLocation>
        <location evidence="1">Membrane</location>
        <topology evidence="1">Multi-pass membrane protein</topology>
    </subcellularLocation>
</comment>
<dbReference type="InterPro" id="IPR007269">
    <property type="entry name" value="ICMT_MeTrfase"/>
</dbReference>
<evidence type="ECO:0000313" key="8">
    <source>
        <dbReference type="Proteomes" id="UP000559256"/>
    </source>
</evidence>
<evidence type="ECO:0000256" key="5">
    <source>
        <dbReference type="RuleBase" id="RU362022"/>
    </source>
</evidence>
<proteinExistence type="inferred from homology"/>
<keyword evidence="5" id="KW-0949">S-adenosyl-L-methionine</keyword>
<dbReference type="EC" id="2.1.1.100" evidence="5"/>